<comment type="caution">
    <text evidence="1">The sequence shown here is derived from an EMBL/GenBank/DDBJ whole genome shotgun (WGS) entry which is preliminary data.</text>
</comment>
<sequence length="73" mass="7918">MRRSEFERAVVAEFGSRAPALLADLALPAVGDLTAAQAIDRGVAPREVWMALCEEADVPPSRRHGAGRLEPRH</sequence>
<dbReference type="Pfam" id="PF11248">
    <property type="entry name" value="DUF3046"/>
    <property type="match status" value="1"/>
</dbReference>
<reference evidence="2" key="1">
    <citation type="journal article" date="2019" name="Int. J. Syst. Evol. Microbiol.">
        <title>The Global Catalogue of Microorganisms (GCM) 10K type strain sequencing project: providing services to taxonomists for standard genome sequencing and annotation.</title>
        <authorList>
            <consortium name="The Broad Institute Genomics Platform"/>
            <consortium name="The Broad Institute Genome Sequencing Center for Infectious Disease"/>
            <person name="Wu L."/>
            <person name="Ma J."/>
        </authorList>
    </citation>
    <scope>NUCLEOTIDE SEQUENCE [LARGE SCALE GENOMIC DNA]</scope>
    <source>
        <strain evidence="2">JCM 16544</strain>
    </source>
</reference>
<accession>A0ABP6ZYE3</accession>
<name>A0ABP6ZYE3_9MICO</name>
<organism evidence="1 2">
    <name type="scientific">Microbacterium awajiense</name>
    <dbReference type="NCBI Taxonomy" id="415214"/>
    <lineage>
        <taxon>Bacteria</taxon>
        <taxon>Bacillati</taxon>
        <taxon>Actinomycetota</taxon>
        <taxon>Actinomycetes</taxon>
        <taxon>Micrococcales</taxon>
        <taxon>Microbacteriaceae</taxon>
        <taxon>Microbacterium</taxon>
    </lineage>
</organism>
<proteinExistence type="predicted"/>
<evidence type="ECO:0008006" key="3">
    <source>
        <dbReference type="Google" id="ProtNLM"/>
    </source>
</evidence>
<evidence type="ECO:0000313" key="2">
    <source>
        <dbReference type="Proteomes" id="UP001501697"/>
    </source>
</evidence>
<dbReference type="EMBL" id="BAAAYU010000001">
    <property type="protein sequence ID" value="GAA3622348.1"/>
    <property type="molecule type" value="Genomic_DNA"/>
</dbReference>
<keyword evidence="2" id="KW-1185">Reference proteome</keyword>
<gene>
    <name evidence="1" type="ORF">GCM10022200_00590</name>
</gene>
<dbReference type="Proteomes" id="UP001501697">
    <property type="component" value="Unassembled WGS sequence"/>
</dbReference>
<dbReference type="InterPro" id="IPR021408">
    <property type="entry name" value="DUF3046"/>
</dbReference>
<evidence type="ECO:0000313" key="1">
    <source>
        <dbReference type="EMBL" id="GAA3622348.1"/>
    </source>
</evidence>
<dbReference type="RefSeq" id="WP_344735819.1">
    <property type="nucleotide sequence ID" value="NZ_BAAAYU010000001.1"/>
</dbReference>
<protein>
    <recommendedName>
        <fullName evidence="3">Signal transduction histidine kinase</fullName>
    </recommendedName>
</protein>